<feature type="transmembrane region" description="Helical" evidence="1">
    <location>
        <begin position="23"/>
        <end position="43"/>
    </location>
</feature>
<protein>
    <recommendedName>
        <fullName evidence="2">SCP domain-containing protein</fullName>
    </recommendedName>
</protein>
<dbReference type="InterPro" id="IPR014044">
    <property type="entry name" value="CAP_dom"/>
</dbReference>
<keyword evidence="1" id="KW-1133">Transmembrane helix</keyword>
<accession>A0A1F8CLQ9</accession>
<evidence type="ECO:0000256" key="1">
    <source>
        <dbReference type="SAM" id="Phobius"/>
    </source>
</evidence>
<feature type="domain" description="SCP" evidence="2">
    <location>
        <begin position="67"/>
        <end position="172"/>
    </location>
</feature>
<dbReference type="PANTHER" id="PTHR31157:SF1">
    <property type="entry name" value="SCP DOMAIN-CONTAINING PROTEIN"/>
    <property type="match status" value="1"/>
</dbReference>
<gene>
    <name evidence="3" type="ORF">A2188_00155</name>
</gene>
<keyword evidence="1" id="KW-0812">Transmembrane</keyword>
<reference evidence="3 4" key="1">
    <citation type="journal article" date="2016" name="Nat. Commun.">
        <title>Thousands of microbial genomes shed light on interconnected biogeochemical processes in an aquifer system.</title>
        <authorList>
            <person name="Anantharaman K."/>
            <person name="Brown C.T."/>
            <person name="Hug L.A."/>
            <person name="Sharon I."/>
            <person name="Castelle C.J."/>
            <person name="Probst A.J."/>
            <person name="Thomas B.C."/>
            <person name="Singh A."/>
            <person name="Wilkins M.J."/>
            <person name="Karaoz U."/>
            <person name="Brodie E.L."/>
            <person name="Williams K.H."/>
            <person name="Hubbard S.S."/>
            <person name="Banfield J.F."/>
        </authorList>
    </citation>
    <scope>NUCLEOTIDE SEQUENCE [LARGE SCALE GENOMIC DNA]</scope>
</reference>
<dbReference type="Proteomes" id="UP000179241">
    <property type="component" value="Unassembled WGS sequence"/>
</dbReference>
<keyword evidence="1" id="KW-0472">Membrane</keyword>
<dbReference type="EMBL" id="MGHU01000029">
    <property type="protein sequence ID" value="OGM77214.1"/>
    <property type="molecule type" value="Genomic_DNA"/>
</dbReference>
<evidence type="ECO:0000313" key="4">
    <source>
        <dbReference type="Proteomes" id="UP000179241"/>
    </source>
</evidence>
<evidence type="ECO:0000313" key="3">
    <source>
        <dbReference type="EMBL" id="OGM77214.1"/>
    </source>
</evidence>
<dbReference type="Gene3D" id="3.40.33.10">
    <property type="entry name" value="CAP"/>
    <property type="match status" value="1"/>
</dbReference>
<evidence type="ECO:0000259" key="2">
    <source>
        <dbReference type="Pfam" id="PF00188"/>
    </source>
</evidence>
<sequence>MQFIATLKHLFIPHHTNNQKAKLLHSSSLIALSLLLLLFQFGLKLGSGVMPQILGYAANISVEEVVRLTNEKRAENGLSPLSMNQQLVSGATAKGADMLARDYWAHVAPDGTQPWKFFTDAGYKYRYAGENLARDFTNAGSAVEAWMASPSHRENLLSSKYSEIGIAVVEGDLAGADTTVIVQFFGTKQGVATGVQTASAKTAVAEAPAPEVKPVLQYEKTAGDLTAVTARISPFSLFKGVSMGIVELLIVLVIADALYVSIKGVSRVAGRSFAHLSFMGMILAILLILKSGQIL</sequence>
<feature type="transmembrane region" description="Helical" evidence="1">
    <location>
        <begin position="241"/>
        <end position="262"/>
    </location>
</feature>
<proteinExistence type="predicted"/>
<organism evidence="3 4">
    <name type="scientific">Candidatus Woesebacteria bacterium RIFOXYA1_FULL_43_9</name>
    <dbReference type="NCBI Taxonomy" id="1802534"/>
    <lineage>
        <taxon>Bacteria</taxon>
        <taxon>Candidatus Woeseibacteriota</taxon>
    </lineage>
</organism>
<name>A0A1F8CLQ9_9BACT</name>
<comment type="caution">
    <text evidence="3">The sequence shown here is derived from an EMBL/GenBank/DDBJ whole genome shotgun (WGS) entry which is preliminary data.</text>
</comment>
<dbReference type="AlphaFoldDB" id="A0A1F8CLQ9"/>
<dbReference type="PANTHER" id="PTHR31157">
    <property type="entry name" value="SCP DOMAIN-CONTAINING PROTEIN"/>
    <property type="match status" value="1"/>
</dbReference>
<dbReference type="SUPFAM" id="SSF55797">
    <property type="entry name" value="PR-1-like"/>
    <property type="match status" value="1"/>
</dbReference>
<feature type="transmembrane region" description="Helical" evidence="1">
    <location>
        <begin position="268"/>
        <end position="289"/>
    </location>
</feature>
<dbReference type="InterPro" id="IPR035940">
    <property type="entry name" value="CAP_sf"/>
</dbReference>
<dbReference type="CDD" id="cd05379">
    <property type="entry name" value="CAP_bacterial"/>
    <property type="match status" value="1"/>
</dbReference>
<dbReference type="Pfam" id="PF00188">
    <property type="entry name" value="CAP"/>
    <property type="match status" value="1"/>
</dbReference>